<dbReference type="PRINTS" id="PR00834">
    <property type="entry name" value="PROTEASES2C"/>
</dbReference>
<reference evidence="3 4" key="1">
    <citation type="submission" date="2018-09" db="EMBL/GenBank/DDBJ databases">
        <title>Genomic Encyclopedia of Archaeal and Bacterial Type Strains, Phase II (KMG-II): from individual species to whole genera.</title>
        <authorList>
            <person name="Goeker M."/>
        </authorList>
    </citation>
    <scope>NUCLEOTIDE SEQUENCE [LARGE SCALE GENOMIC DNA]</scope>
    <source>
        <strain evidence="3 4">DSM 17008</strain>
    </source>
</reference>
<dbReference type="PANTHER" id="PTHR43019:SF23">
    <property type="entry name" value="PROTEASE DO-LIKE 5, CHLOROPLASTIC"/>
    <property type="match status" value="1"/>
</dbReference>
<dbReference type="GO" id="GO:0006508">
    <property type="term" value="P:proteolysis"/>
    <property type="evidence" value="ECO:0007669"/>
    <property type="project" value="InterPro"/>
</dbReference>
<dbReference type="Pfam" id="PF13365">
    <property type="entry name" value="Trypsin_2"/>
    <property type="match status" value="1"/>
</dbReference>
<keyword evidence="1" id="KW-0645">Protease</keyword>
<dbReference type="Gene3D" id="2.40.10.10">
    <property type="entry name" value="Trypsin-like serine proteases"/>
    <property type="match status" value="2"/>
</dbReference>
<dbReference type="SUPFAM" id="SSF50494">
    <property type="entry name" value="Trypsin-like serine proteases"/>
    <property type="match status" value="1"/>
</dbReference>
<dbReference type="RefSeq" id="WP_120194306.1">
    <property type="nucleotide sequence ID" value="NZ_RAPK01000011.1"/>
</dbReference>
<name>A0A419UXB3_9BACL</name>
<keyword evidence="2" id="KW-1133">Transmembrane helix</keyword>
<evidence type="ECO:0000256" key="2">
    <source>
        <dbReference type="SAM" id="Phobius"/>
    </source>
</evidence>
<comment type="caution">
    <text evidence="3">The sequence shown here is derived from an EMBL/GenBank/DDBJ whole genome shotgun (WGS) entry which is preliminary data.</text>
</comment>
<dbReference type="PANTHER" id="PTHR43019">
    <property type="entry name" value="SERINE ENDOPROTEASE DEGS"/>
    <property type="match status" value="1"/>
</dbReference>
<keyword evidence="1" id="KW-0720">Serine protease</keyword>
<dbReference type="InterPro" id="IPR001940">
    <property type="entry name" value="Peptidase_S1C"/>
</dbReference>
<dbReference type="EMBL" id="RAPK01000011">
    <property type="protein sequence ID" value="RKD69751.1"/>
    <property type="molecule type" value="Genomic_DNA"/>
</dbReference>
<keyword evidence="2" id="KW-0812">Transmembrane</keyword>
<dbReference type="OrthoDB" id="9766361at2"/>
<evidence type="ECO:0000256" key="1">
    <source>
        <dbReference type="ARBA" id="ARBA00022825"/>
    </source>
</evidence>
<dbReference type="GO" id="GO:0004252">
    <property type="term" value="F:serine-type endopeptidase activity"/>
    <property type="evidence" value="ECO:0007669"/>
    <property type="project" value="InterPro"/>
</dbReference>
<dbReference type="Proteomes" id="UP000285120">
    <property type="component" value="Unassembled WGS sequence"/>
</dbReference>
<feature type="transmembrane region" description="Helical" evidence="2">
    <location>
        <begin position="44"/>
        <end position="66"/>
    </location>
</feature>
<dbReference type="AlphaFoldDB" id="A0A419UXB3"/>
<evidence type="ECO:0000313" key="3">
    <source>
        <dbReference type="EMBL" id="RKD69751.1"/>
    </source>
</evidence>
<gene>
    <name evidence="3" type="ORF">ATL39_3178</name>
</gene>
<dbReference type="InterPro" id="IPR009003">
    <property type="entry name" value="Peptidase_S1_PA"/>
</dbReference>
<protein>
    <submittedName>
        <fullName evidence="3">Trypsin-like peptidase</fullName>
    </submittedName>
</protein>
<keyword evidence="2" id="KW-0472">Membrane</keyword>
<dbReference type="InterPro" id="IPR043504">
    <property type="entry name" value="Peptidase_S1_PA_chymotrypsin"/>
</dbReference>
<proteinExistence type="predicted"/>
<organism evidence="3 4">
    <name type="scientific">Sinobaca qinghaiensis</name>
    <dbReference type="NCBI Taxonomy" id="342944"/>
    <lineage>
        <taxon>Bacteria</taxon>
        <taxon>Bacillati</taxon>
        <taxon>Bacillota</taxon>
        <taxon>Bacilli</taxon>
        <taxon>Bacillales</taxon>
        <taxon>Sporolactobacillaceae</taxon>
        <taxon>Sinobaca</taxon>
    </lineage>
</organism>
<keyword evidence="4" id="KW-1185">Reference proteome</keyword>
<evidence type="ECO:0000313" key="4">
    <source>
        <dbReference type="Proteomes" id="UP000285120"/>
    </source>
</evidence>
<keyword evidence="1" id="KW-0378">Hydrolase</keyword>
<sequence>MTNKKKDSIEELYDEKYEEPELEDFLEEEAESPKKRKKKKGKRAGVRIAAIGIAMLLVFQSSYLLFDGFRLDSLRLLHESNTIFQNEEVESWKDSIVTVQGQADGQEKRGTGFALQEDGYLLTNQHVVEGVDQIGVYSEDGEWREASLIAADPEKDLALLQIEEGSIPGLSIKESAAGGGEEIYVIGNPLRLTWIASRGEIITPGSGPEERMIISASVFNGSSGSPVLNETGEVEGIVFARGTEESGEAVGIAVEAETINGFLEENGL</sequence>
<accession>A0A419UXB3</accession>